<proteinExistence type="predicted"/>
<evidence type="ECO:0000313" key="3">
    <source>
        <dbReference type="Proteomes" id="UP000594454"/>
    </source>
</evidence>
<organism evidence="2 3">
    <name type="scientific">Hermetia illucens</name>
    <name type="common">Black soldier fly</name>
    <dbReference type="NCBI Taxonomy" id="343691"/>
    <lineage>
        <taxon>Eukaryota</taxon>
        <taxon>Metazoa</taxon>
        <taxon>Ecdysozoa</taxon>
        <taxon>Arthropoda</taxon>
        <taxon>Hexapoda</taxon>
        <taxon>Insecta</taxon>
        <taxon>Pterygota</taxon>
        <taxon>Neoptera</taxon>
        <taxon>Endopterygota</taxon>
        <taxon>Diptera</taxon>
        <taxon>Brachycera</taxon>
        <taxon>Stratiomyomorpha</taxon>
        <taxon>Stratiomyidae</taxon>
        <taxon>Hermetiinae</taxon>
        <taxon>Hermetia</taxon>
    </lineage>
</organism>
<reference evidence="2 3" key="1">
    <citation type="submission" date="2020-11" db="EMBL/GenBank/DDBJ databases">
        <authorList>
            <person name="Wallbank WR R."/>
            <person name="Pardo Diaz C."/>
            <person name="Kozak K."/>
            <person name="Martin S."/>
            <person name="Jiggins C."/>
            <person name="Moest M."/>
            <person name="Warren A I."/>
            <person name="Generalovic N T."/>
            <person name="Byers J.R.P. K."/>
            <person name="Montejo-Kovacevich G."/>
            <person name="Yen C E."/>
        </authorList>
    </citation>
    <scope>NUCLEOTIDE SEQUENCE [LARGE SCALE GENOMIC DNA]</scope>
</reference>
<dbReference type="AlphaFoldDB" id="A0A7R8V7S3"/>
<evidence type="ECO:0000256" key="1">
    <source>
        <dbReference type="SAM" id="MobiDB-lite"/>
    </source>
</evidence>
<name>A0A7R8V7S3_HERIL</name>
<evidence type="ECO:0000313" key="2">
    <source>
        <dbReference type="EMBL" id="CAD7094004.1"/>
    </source>
</evidence>
<gene>
    <name evidence="2" type="ORF">HERILL_LOCUS16247</name>
</gene>
<accession>A0A7R8V7S3</accession>
<feature type="region of interest" description="Disordered" evidence="1">
    <location>
        <begin position="1"/>
        <end position="53"/>
    </location>
</feature>
<dbReference type="EMBL" id="LR899015">
    <property type="protein sequence ID" value="CAD7094004.1"/>
    <property type="molecule type" value="Genomic_DNA"/>
</dbReference>
<sequence length="83" mass="9049">MRTSVGRNNREPIVIDSGGAPAAIEDSTRANEECEMDSVGPSPSPNPEVNDEGPCLHRIRVQVLCLKNTLGHKRVTETELHCI</sequence>
<protein>
    <submittedName>
        <fullName evidence="2">Uncharacterized protein</fullName>
    </submittedName>
</protein>
<dbReference type="Proteomes" id="UP000594454">
    <property type="component" value="Chromosome 7"/>
</dbReference>
<dbReference type="InParanoid" id="A0A7R8V7S3"/>
<keyword evidence="3" id="KW-1185">Reference proteome</keyword>